<dbReference type="EMBL" id="FOGL01000021">
    <property type="protein sequence ID" value="SES16648.1"/>
    <property type="molecule type" value="Genomic_DNA"/>
</dbReference>
<evidence type="ECO:0000259" key="1">
    <source>
        <dbReference type="PROSITE" id="PS51781"/>
    </source>
</evidence>
<dbReference type="Pfam" id="PF08239">
    <property type="entry name" value="SH3_3"/>
    <property type="match status" value="1"/>
</dbReference>
<feature type="domain" description="SH3b" evidence="1">
    <location>
        <begin position="234"/>
        <end position="303"/>
    </location>
</feature>
<dbReference type="OrthoDB" id="1757906at2"/>
<keyword evidence="3" id="KW-1185">Reference proteome</keyword>
<dbReference type="SMART" id="SM00287">
    <property type="entry name" value="SH3b"/>
    <property type="match status" value="1"/>
</dbReference>
<evidence type="ECO:0000313" key="2">
    <source>
        <dbReference type="EMBL" id="SES16648.1"/>
    </source>
</evidence>
<sequence length="303" mass="33840">MKPKKLILLAVLSGLITTFLFYLFINQSSTASVSETEVIKKVQVVVAREDISINQKITDDQITLKEIPEDQAHSNAVVSMEQVAGYYATSDIKQGEVIMNHRVQLMEEEKEVVSKKIQEGYRAVSVQVDYVTGISNLIQPGDYVDVVLSTLEPVTTDMILERMHVLAVGERMVEQKTDGTEEYYQAVTLELTQEDTVKVIDSSKKGVLQLALYSKSEPIEEVIEVNTPNEKPNETDKAVSAAAKSHVRTAPNMKASVLTIVDKGTVLKVTDEQVTENITWYEVETPDQTKGWISGRIIKFIED</sequence>
<evidence type="ECO:0000313" key="3">
    <source>
        <dbReference type="Proteomes" id="UP000199687"/>
    </source>
</evidence>
<dbReference type="InterPro" id="IPR031571">
    <property type="entry name" value="RcpC_dom"/>
</dbReference>
<protein>
    <submittedName>
        <fullName evidence="2">Pilus assembly protein CpaB</fullName>
    </submittedName>
</protein>
<dbReference type="InterPro" id="IPR003646">
    <property type="entry name" value="SH3-like_bac-type"/>
</dbReference>
<organism evidence="2 3">
    <name type="scientific">Gracilibacillus ureilyticus</name>
    <dbReference type="NCBI Taxonomy" id="531814"/>
    <lineage>
        <taxon>Bacteria</taxon>
        <taxon>Bacillati</taxon>
        <taxon>Bacillota</taxon>
        <taxon>Bacilli</taxon>
        <taxon>Bacillales</taxon>
        <taxon>Bacillaceae</taxon>
        <taxon>Gracilibacillus</taxon>
    </lineage>
</organism>
<dbReference type="AlphaFoldDB" id="A0A1H9V4Y4"/>
<dbReference type="PROSITE" id="PS51781">
    <property type="entry name" value="SH3B"/>
    <property type="match status" value="1"/>
</dbReference>
<dbReference type="CDD" id="cd11614">
    <property type="entry name" value="SAF_CpaB_FlgA_like"/>
    <property type="match status" value="1"/>
</dbReference>
<dbReference type="Proteomes" id="UP000199687">
    <property type="component" value="Unassembled WGS sequence"/>
</dbReference>
<name>A0A1H9V4Y4_9BACI</name>
<reference evidence="2 3" key="1">
    <citation type="submission" date="2016-10" db="EMBL/GenBank/DDBJ databases">
        <authorList>
            <person name="de Groot N.N."/>
        </authorList>
    </citation>
    <scope>NUCLEOTIDE SEQUENCE [LARGE SCALE GENOMIC DNA]</scope>
    <source>
        <strain evidence="2 3">CGMCC 1.7727</strain>
    </source>
</reference>
<proteinExistence type="predicted"/>
<accession>A0A1H9V4Y4</accession>
<dbReference type="Gene3D" id="3.90.1210.10">
    <property type="entry name" value="Antifreeze-like/N-acetylneuraminic acid synthase C-terminal domain"/>
    <property type="match status" value="1"/>
</dbReference>
<dbReference type="RefSeq" id="WP_089743374.1">
    <property type="nucleotide sequence ID" value="NZ_FOGL01000021.1"/>
</dbReference>
<dbReference type="Pfam" id="PF16976">
    <property type="entry name" value="RcpC"/>
    <property type="match status" value="1"/>
</dbReference>
<dbReference type="SMART" id="SM00858">
    <property type="entry name" value="SAF"/>
    <property type="match status" value="1"/>
</dbReference>
<dbReference type="Pfam" id="PF08666">
    <property type="entry name" value="SAF"/>
    <property type="match status" value="1"/>
</dbReference>
<dbReference type="InterPro" id="IPR017592">
    <property type="entry name" value="Pilus_assmbl_Flp-typ_CpaB"/>
</dbReference>
<dbReference type="Gene3D" id="2.30.30.40">
    <property type="entry name" value="SH3 Domains"/>
    <property type="match status" value="1"/>
</dbReference>
<gene>
    <name evidence="2" type="ORF">SAMN04487944_12148</name>
</gene>
<dbReference type="InterPro" id="IPR013974">
    <property type="entry name" value="SAF"/>
</dbReference>
<dbReference type="STRING" id="531814.SAMN04487944_12148"/>
<dbReference type="NCBIfam" id="TIGR03177">
    <property type="entry name" value="pilus_cpaB"/>
    <property type="match status" value="1"/>
</dbReference>